<evidence type="ECO:0000256" key="17">
    <source>
        <dbReference type="RuleBase" id="RU003476"/>
    </source>
</evidence>
<evidence type="ECO:0000256" key="3">
    <source>
        <dbReference type="ARBA" id="ARBA00022457"/>
    </source>
</evidence>
<evidence type="ECO:0000256" key="14">
    <source>
        <dbReference type="ARBA" id="ARBA00041592"/>
    </source>
</evidence>
<sequence length="140" mass="16059">MTEVTCAIIEHNACILICQRSAHMKLPGKWEFPGGKVESNESNEMCLIREIKEELGLGIYIREPLTPTVYTYPDFSIRLHPFICTWKAGQLQLVEHSQAKWVSPDELFQYDWAAADIPIVQEYLLKQPLSPSSCGKQRYT</sequence>
<evidence type="ECO:0000256" key="1">
    <source>
        <dbReference type="ARBA" id="ARBA00001946"/>
    </source>
</evidence>
<comment type="catalytic activity">
    <reaction evidence="11">
        <text>8-oxo-GTP + H2O = 8-oxo-GMP + diphosphate + H(+)</text>
        <dbReference type="Rhea" id="RHEA:67616"/>
        <dbReference type="ChEBI" id="CHEBI:15377"/>
        <dbReference type="ChEBI" id="CHEBI:15378"/>
        <dbReference type="ChEBI" id="CHEBI:33019"/>
        <dbReference type="ChEBI" id="CHEBI:143553"/>
        <dbReference type="ChEBI" id="CHEBI:145694"/>
    </reaction>
</comment>
<evidence type="ECO:0000256" key="6">
    <source>
        <dbReference type="ARBA" id="ARBA00022763"/>
    </source>
</evidence>
<keyword evidence="5" id="KW-0479">Metal-binding</keyword>
<keyword evidence="4" id="KW-0235">DNA replication</keyword>
<dbReference type="EMBL" id="JBHULR010000001">
    <property type="protein sequence ID" value="MFD2546365.1"/>
    <property type="molecule type" value="Genomic_DNA"/>
</dbReference>
<comment type="caution">
    <text evidence="19">The sequence shown here is derived from an EMBL/GenBank/DDBJ whole genome shotgun (WGS) entry which is preliminary data.</text>
</comment>
<evidence type="ECO:0000256" key="5">
    <source>
        <dbReference type="ARBA" id="ARBA00022723"/>
    </source>
</evidence>
<evidence type="ECO:0000259" key="18">
    <source>
        <dbReference type="PROSITE" id="PS51462"/>
    </source>
</evidence>
<comment type="cofactor">
    <cofactor evidence="1">
        <name>Mg(2+)</name>
        <dbReference type="ChEBI" id="CHEBI:18420"/>
    </cofactor>
</comment>
<evidence type="ECO:0000256" key="12">
    <source>
        <dbReference type="ARBA" id="ARBA00038905"/>
    </source>
</evidence>
<evidence type="ECO:0000256" key="7">
    <source>
        <dbReference type="ARBA" id="ARBA00022801"/>
    </source>
</evidence>
<gene>
    <name evidence="19" type="ORF">ACFSR5_01765</name>
</gene>
<keyword evidence="7 17" id="KW-0378">Hydrolase</keyword>
<keyword evidence="6" id="KW-0227">DNA damage</keyword>
<comment type="catalytic activity">
    <reaction evidence="10">
        <text>8-oxo-dGTP + H2O = 8-oxo-dGMP + diphosphate + H(+)</text>
        <dbReference type="Rhea" id="RHEA:31575"/>
        <dbReference type="ChEBI" id="CHEBI:15377"/>
        <dbReference type="ChEBI" id="CHEBI:15378"/>
        <dbReference type="ChEBI" id="CHEBI:33019"/>
        <dbReference type="ChEBI" id="CHEBI:63224"/>
        <dbReference type="ChEBI" id="CHEBI:77896"/>
        <dbReference type="EC" id="3.6.1.55"/>
    </reaction>
</comment>
<accession>A0ABW5KED7</accession>
<evidence type="ECO:0000313" key="20">
    <source>
        <dbReference type="Proteomes" id="UP001597545"/>
    </source>
</evidence>
<dbReference type="CDD" id="cd03425">
    <property type="entry name" value="NUDIX_MutT_NudA_like"/>
    <property type="match status" value="1"/>
</dbReference>
<feature type="domain" description="Nudix hydrolase" evidence="18">
    <location>
        <begin position="1"/>
        <end position="125"/>
    </location>
</feature>
<dbReference type="Gene3D" id="3.90.79.10">
    <property type="entry name" value="Nucleoside Triphosphate Pyrophosphohydrolase"/>
    <property type="match status" value="1"/>
</dbReference>
<dbReference type="Pfam" id="PF00293">
    <property type="entry name" value="NUDIX"/>
    <property type="match status" value="1"/>
</dbReference>
<name>A0ABW5KED7_9SPHI</name>
<dbReference type="Proteomes" id="UP001597545">
    <property type="component" value="Unassembled WGS sequence"/>
</dbReference>
<keyword evidence="20" id="KW-1185">Reference proteome</keyword>
<dbReference type="SUPFAM" id="SSF55811">
    <property type="entry name" value="Nudix"/>
    <property type="match status" value="1"/>
</dbReference>
<comment type="similarity">
    <text evidence="2 17">Belongs to the Nudix hydrolase family.</text>
</comment>
<evidence type="ECO:0000256" key="15">
    <source>
        <dbReference type="ARBA" id="ARBA00041979"/>
    </source>
</evidence>
<protein>
    <recommendedName>
        <fullName evidence="13">8-oxo-dGTP diphosphatase</fullName>
        <ecNumber evidence="12">3.6.1.55</ecNumber>
    </recommendedName>
    <alternativeName>
        <fullName evidence="16">7,8-dihydro-8-oxoguanine-triphosphatase</fullName>
    </alternativeName>
    <alternativeName>
        <fullName evidence="15">Mutator protein MutT</fullName>
    </alternativeName>
    <alternativeName>
        <fullName evidence="14">dGTP pyrophosphohydrolase</fullName>
    </alternativeName>
</protein>
<dbReference type="InterPro" id="IPR020084">
    <property type="entry name" value="NUDIX_hydrolase_CS"/>
</dbReference>
<proteinExistence type="inferred from homology"/>
<evidence type="ECO:0000256" key="16">
    <source>
        <dbReference type="ARBA" id="ARBA00042798"/>
    </source>
</evidence>
<dbReference type="PANTHER" id="PTHR47707">
    <property type="entry name" value="8-OXO-DGTP DIPHOSPHATASE"/>
    <property type="match status" value="1"/>
</dbReference>
<evidence type="ECO:0000256" key="4">
    <source>
        <dbReference type="ARBA" id="ARBA00022705"/>
    </source>
</evidence>
<evidence type="ECO:0000256" key="8">
    <source>
        <dbReference type="ARBA" id="ARBA00022842"/>
    </source>
</evidence>
<keyword evidence="9" id="KW-0234">DNA repair</keyword>
<evidence type="ECO:0000256" key="11">
    <source>
        <dbReference type="ARBA" id="ARBA00036904"/>
    </source>
</evidence>
<dbReference type="GO" id="GO:0016787">
    <property type="term" value="F:hydrolase activity"/>
    <property type="evidence" value="ECO:0007669"/>
    <property type="project" value="UniProtKB-KW"/>
</dbReference>
<evidence type="ECO:0000256" key="13">
    <source>
        <dbReference type="ARBA" id="ARBA00040794"/>
    </source>
</evidence>
<dbReference type="InterPro" id="IPR047127">
    <property type="entry name" value="MutT-like"/>
</dbReference>
<reference evidence="20" key="1">
    <citation type="journal article" date="2019" name="Int. J. Syst. Evol. Microbiol.">
        <title>The Global Catalogue of Microorganisms (GCM) 10K type strain sequencing project: providing services to taxonomists for standard genome sequencing and annotation.</title>
        <authorList>
            <consortium name="The Broad Institute Genomics Platform"/>
            <consortium name="The Broad Institute Genome Sequencing Center for Infectious Disease"/>
            <person name="Wu L."/>
            <person name="Ma J."/>
        </authorList>
    </citation>
    <scope>NUCLEOTIDE SEQUENCE [LARGE SCALE GENOMIC DNA]</scope>
    <source>
        <strain evidence="20">KCTC 42662</strain>
    </source>
</reference>
<dbReference type="PRINTS" id="PR00502">
    <property type="entry name" value="NUDIXFAMILY"/>
</dbReference>
<dbReference type="PANTHER" id="PTHR47707:SF1">
    <property type="entry name" value="NUDIX HYDROLASE FAMILY PROTEIN"/>
    <property type="match status" value="1"/>
</dbReference>
<evidence type="ECO:0000256" key="9">
    <source>
        <dbReference type="ARBA" id="ARBA00023204"/>
    </source>
</evidence>
<dbReference type="PROSITE" id="PS00893">
    <property type="entry name" value="NUDIX_BOX"/>
    <property type="match status" value="1"/>
</dbReference>
<organism evidence="19 20">
    <name type="scientific">Sphingobacterium suaedae</name>
    <dbReference type="NCBI Taxonomy" id="1686402"/>
    <lineage>
        <taxon>Bacteria</taxon>
        <taxon>Pseudomonadati</taxon>
        <taxon>Bacteroidota</taxon>
        <taxon>Sphingobacteriia</taxon>
        <taxon>Sphingobacteriales</taxon>
        <taxon>Sphingobacteriaceae</taxon>
        <taxon>Sphingobacterium</taxon>
    </lineage>
</organism>
<dbReference type="PROSITE" id="PS51462">
    <property type="entry name" value="NUDIX"/>
    <property type="match status" value="1"/>
</dbReference>
<keyword evidence="3" id="KW-0515">Mutator protein</keyword>
<dbReference type="InterPro" id="IPR020476">
    <property type="entry name" value="Nudix_hydrolase"/>
</dbReference>
<evidence type="ECO:0000256" key="2">
    <source>
        <dbReference type="ARBA" id="ARBA00005582"/>
    </source>
</evidence>
<evidence type="ECO:0000313" key="19">
    <source>
        <dbReference type="EMBL" id="MFD2546365.1"/>
    </source>
</evidence>
<dbReference type="InterPro" id="IPR000086">
    <property type="entry name" value="NUDIX_hydrolase_dom"/>
</dbReference>
<keyword evidence="8" id="KW-0460">Magnesium</keyword>
<evidence type="ECO:0000256" key="10">
    <source>
        <dbReference type="ARBA" id="ARBA00035861"/>
    </source>
</evidence>
<dbReference type="EC" id="3.6.1.55" evidence="12"/>
<dbReference type="RefSeq" id="WP_380900080.1">
    <property type="nucleotide sequence ID" value="NZ_JBHUEG010000002.1"/>
</dbReference>
<dbReference type="InterPro" id="IPR015797">
    <property type="entry name" value="NUDIX_hydrolase-like_dom_sf"/>
</dbReference>